<keyword evidence="6" id="KW-1133">Transmembrane helix</keyword>
<evidence type="ECO:0000256" key="8">
    <source>
        <dbReference type="ARBA" id="ARBA00029556"/>
    </source>
</evidence>
<dbReference type="PANTHER" id="PTHR12804">
    <property type="entry name" value="MICROSOMAL SIGNAL PEPTIDASE 23 KD SUBUNIT SPC22/23"/>
    <property type="match status" value="1"/>
</dbReference>
<reference evidence="11" key="1">
    <citation type="submission" date="2015-09" db="EMBL/GenBank/DDBJ databases">
        <authorList>
            <consortium name="Pathogen Informatics"/>
        </authorList>
    </citation>
    <scope>NUCLEOTIDE SEQUENCE [LARGE SCALE GENOMIC DNA]</scope>
    <source>
        <strain evidence="11">Lake Konstanz</strain>
    </source>
</reference>
<evidence type="ECO:0000256" key="3">
    <source>
        <dbReference type="ARBA" id="ARBA00022692"/>
    </source>
</evidence>
<dbReference type="EMBL" id="CYKH01002219">
    <property type="protein sequence ID" value="CUG94053.1"/>
    <property type="molecule type" value="Genomic_DNA"/>
</dbReference>
<keyword evidence="3" id="KW-0812">Transmembrane</keyword>
<evidence type="ECO:0000256" key="6">
    <source>
        <dbReference type="ARBA" id="ARBA00022989"/>
    </source>
</evidence>
<evidence type="ECO:0000313" key="10">
    <source>
        <dbReference type="EMBL" id="CUG94053.1"/>
    </source>
</evidence>
<gene>
    <name evidence="10" type="ORF">BSAL_46260</name>
</gene>
<evidence type="ECO:0000256" key="1">
    <source>
        <dbReference type="ARBA" id="ARBA00004648"/>
    </source>
</evidence>
<organism evidence="10 11">
    <name type="scientific">Bodo saltans</name>
    <name type="common">Flagellated protozoan</name>
    <dbReference type="NCBI Taxonomy" id="75058"/>
    <lineage>
        <taxon>Eukaryota</taxon>
        <taxon>Discoba</taxon>
        <taxon>Euglenozoa</taxon>
        <taxon>Kinetoplastea</taxon>
        <taxon>Metakinetoplastina</taxon>
        <taxon>Eubodonida</taxon>
        <taxon>Bodonidae</taxon>
        <taxon>Bodo</taxon>
    </lineage>
</organism>
<dbReference type="InterPro" id="IPR007653">
    <property type="entry name" value="SPC3"/>
</dbReference>
<feature type="signal peptide" evidence="9">
    <location>
        <begin position="1"/>
        <end position="15"/>
    </location>
</feature>
<protein>
    <recommendedName>
        <fullName evidence="8">Signal peptidase complex subunit 3</fullName>
    </recommendedName>
</protein>
<evidence type="ECO:0000256" key="2">
    <source>
        <dbReference type="ARBA" id="ARBA00009289"/>
    </source>
</evidence>
<evidence type="ECO:0000256" key="4">
    <source>
        <dbReference type="ARBA" id="ARBA00022824"/>
    </source>
</evidence>
<keyword evidence="7" id="KW-0472">Membrane</keyword>
<comment type="similarity">
    <text evidence="2">Belongs to the SPCS3 family.</text>
</comment>
<dbReference type="GO" id="GO:0005787">
    <property type="term" value="C:signal peptidase complex"/>
    <property type="evidence" value="ECO:0007669"/>
    <property type="project" value="InterPro"/>
</dbReference>
<keyword evidence="11" id="KW-1185">Reference proteome</keyword>
<dbReference type="GO" id="GO:0045047">
    <property type="term" value="P:protein targeting to ER"/>
    <property type="evidence" value="ECO:0007669"/>
    <property type="project" value="TreeGrafter"/>
</dbReference>
<dbReference type="Pfam" id="PF04573">
    <property type="entry name" value="SPC22"/>
    <property type="match status" value="1"/>
</dbReference>
<feature type="chain" id="PRO_5013130956" description="Signal peptidase complex subunit 3" evidence="9">
    <location>
        <begin position="16"/>
        <end position="166"/>
    </location>
</feature>
<accession>A0A0S4JRA6</accession>
<dbReference type="PANTHER" id="PTHR12804:SF0">
    <property type="entry name" value="SIGNAL PEPTIDASE COMPLEX SUBUNIT 3"/>
    <property type="match status" value="1"/>
</dbReference>
<evidence type="ECO:0000256" key="5">
    <source>
        <dbReference type="ARBA" id="ARBA00022968"/>
    </source>
</evidence>
<evidence type="ECO:0000256" key="7">
    <source>
        <dbReference type="ARBA" id="ARBA00023136"/>
    </source>
</evidence>
<sequence length="166" mass="18441">MFVLGVGAGTMAVSALVMSYVDPFQPTASLQAVVPPQMYRARAGFTGRPVDRTLVQVNGTVDFTPCFTWNTKQIFMYIVVEYSTSKYGRSEITIYDHIISNKESAVVDLKNAIEYPTDHIEQNALAGVPAVMRVKYHLMSYTGLSPQYEIESAAVNFTFPATYFAQ</sequence>
<dbReference type="GO" id="GO:0006465">
    <property type="term" value="P:signal peptide processing"/>
    <property type="evidence" value="ECO:0007669"/>
    <property type="project" value="InterPro"/>
</dbReference>
<keyword evidence="4" id="KW-0256">Endoplasmic reticulum</keyword>
<name>A0A0S4JRA6_BODSA</name>
<proteinExistence type="inferred from homology"/>
<evidence type="ECO:0000256" key="9">
    <source>
        <dbReference type="SAM" id="SignalP"/>
    </source>
</evidence>
<keyword evidence="9" id="KW-0732">Signal</keyword>
<dbReference type="AlphaFoldDB" id="A0A0S4JRA6"/>
<dbReference type="OrthoDB" id="10261524at2759"/>
<dbReference type="VEuPathDB" id="TriTrypDB:BSAL_46260"/>
<evidence type="ECO:0000313" key="11">
    <source>
        <dbReference type="Proteomes" id="UP000051952"/>
    </source>
</evidence>
<keyword evidence="5" id="KW-0735">Signal-anchor</keyword>
<comment type="subcellular location">
    <subcellularLocation>
        <location evidence="1">Endoplasmic reticulum membrane</location>
        <topology evidence="1">Single-pass type II membrane protein</topology>
    </subcellularLocation>
</comment>
<dbReference type="Proteomes" id="UP000051952">
    <property type="component" value="Unassembled WGS sequence"/>
</dbReference>